<evidence type="ECO:0000256" key="1">
    <source>
        <dbReference type="ARBA" id="ARBA00010164"/>
    </source>
</evidence>
<feature type="region of interest" description="Disordered" evidence="4">
    <location>
        <begin position="419"/>
        <end position="456"/>
    </location>
</feature>
<organism evidence="7 8">
    <name type="scientific">Mycobacterium decipiens</name>
    <dbReference type="NCBI Taxonomy" id="1430326"/>
    <lineage>
        <taxon>Bacteria</taxon>
        <taxon>Bacillati</taxon>
        <taxon>Actinomycetota</taxon>
        <taxon>Actinomycetes</taxon>
        <taxon>Mycobacteriales</taxon>
        <taxon>Mycobacteriaceae</taxon>
        <taxon>Mycobacterium</taxon>
    </lineage>
</organism>
<dbReference type="InterPro" id="IPR017508">
    <property type="entry name" value="HipA_N1"/>
</dbReference>
<dbReference type="RefSeq" id="WP_085323301.1">
    <property type="nucleotide sequence ID" value="NZ_NCXP01000001.1"/>
</dbReference>
<evidence type="ECO:0000313" key="8">
    <source>
        <dbReference type="Proteomes" id="UP000193247"/>
    </source>
</evidence>
<dbReference type="STRING" id="1430326.B8W66_01920"/>
<comment type="caution">
    <text evidence="7">The sequence shown here is derived from an EMBL/GenBank/DDBJ whole genome shotgun (WGS) entry which is preliminary data.</text>
</comment>
<dbReference type="AlphaFoldDB" id="A0A1X2M0L9"/>
<reference evidence="7 8" key="1">
    <citation type="submission" date="2017-04" db="EMBL/GenBank/DDBJ databases">
        <title>The new phylogeny of genus Mycobacterium.</title>
        <authorList>
            <person name="Tortoli E."/>
            <person name="Trovato A."/>
            <person name="Cirillo D.M."/>
        </authorList>
    </citation>
    <scope>NUCLEOTIDE SEQUENCE [LARGE SCALE GENOMIC DNA]</scope>
    <source>
        <strain evidence="7 8">TBL 1200985</strain>
    </source>
</reference>
<accession>A0A1X2M0L9</accession>
<dbReference type="EMBL" id="NCXP01000001">
    <property type="protein sequence ID" value="OSC43163.1"/>
    <property type="molecule type" value="Genomic_DNA"/>
</dbReference>
<name>A0A1X2M0L9_9MYCO</name>
<feature type="domain" description="HipA N-terminal subdomain 1" evidence="6">
    <location>
        <begin position="3"/>
        <end position="114"/>
    </location>
</feature>
<sequence>MSLDIWLHGVLTARATPKSGGRKVVMEYTDEGRLGYGGGAPILSCSLPSAPGPNAPSVSRSFLEGLLPEGRALQHAAARLRGVELDLAGAPAAPSDAMALLAEYGRECAGAVVVVPAGEGLPTEGRLSSPLSEQELVDLIQNLPARPLGADPTRGIRMSLAGAQDKLLLTRVNGRWCMPVDGFPSTHIIKPTTVWPHSAENEALVLALSQKCGLSDNAVWIERIGDATALVAERYDRNVASDGTIHRLHQEDMCQAVGLRPKDKYLIGRPSERMARVLREFADSPQREIADIYKQVAFRTIVGDEDGHGKNYSLMLHDGVVKAAPLYDSLSTLEYPELSGTMGTKIGAQQSLAKVDRQALLDEAKAMGLPARAAEQALDELATHVRSGIEDLPAEITEGWPSEHLIETVLARSHRLETGQPLGGVKRSSRPSLTLDTITAKKHGAAPARGGTTSTP</sequence>
<dbReference type="Proteomes" id="UP000193247">
    <property type="component" value="Unassembled WGS sequence"/>
</dbReference>
<dbReference type="InterPro" id="IPR012893">
    <property type="entry name" value="HipA-like_C"/>
</dbReference>
<dbReference type="Pfam" id="PF07804">
    <property type="entry name" value="HipA_C"/>
    <property type="match status" value="1"/>
</dbReference>
<protein>
    <recommendedName>
        <fullName evidence="9">Type II toxin-antitoxin system HipA family toxin</fullName>
    </recommendedName>
</protein>
<evidence type="ECO:0000259" key="5">
    <source>
        <dbReference type="Pfam" id="PF07804"/>
    </source>
</evidence>
<dbReference type="NCBIfam" id="TIGR03071">
    <property type="entry name" value="couple_hipA"/>
    <property type="match status" value="1"/>
</dbReference>
<evidence type="ECO:0000256" key="2">
    <source>
        <dbReference type="ARBA" id="ARBA00022679"/>
    </source>
</evidence>
<evidence type="ECO:0000256" key="4">
    <source>
        <dbReference type="SAM" id="MobiDB-lite"/>
    </source>
</evidence>
<keyword evidence="3" id="KW-0418">Kinase</keyword>
<evidence type="ECO:0000313" key="7">
    <source>
        <dbReference type="EMBL" id="OSC43163.1"/>
    </source>
</evidence>
<dbReference type="InterPro" id="IPR052028">
    <property type="entry name" value="HipA_Ser/Thr_kinase"/>
</dbReference>
<dbReference type="PANTHER" id="PTHR37419:SF1">
    <property type="entry name" value="SERINE_THREONINE-PROTEIN KINASE TOXIN HIPA"/>
    <property type="match status" value="1"/>
</dbReference>
<dbReference type="PANTHER" id="PTHR37419">
    <property type="entry name" value="SERINE/THREONINE-PROTEIN KINASE TOXIN HIPA"/>
    <property type="match status" value="1"/>
</dbReference>
<proteinExistence type="inferred from homology"/>
<evidence type="ECO:0000259" key="6">
    <source>
        <dbReference type="Pfam" id="PF13657"/>
    </source>
</evidence>
<dbReference type="OrthoDB" id="3182374at2"/>
<dbReference type="GO" id="GO:0005829">
    <property type="term" value="C:cytosol"/>
    <property type="evidence" value="ECO:0007669"/>
    <property type="project" value="TreeGrafter"/>
</dbReference>
<dbReference type="GO" id="GO:0004674">
    <property type="term" value="F:protein serine/threonine kinase activity"/>
    <property type="evidence" value="ECO:0007669"/>
    <property type="project" value="TreeGrafter"/>
</dbReference>
<feature type="domain" description="HipA-like C-terminal" evidence="5">
    <location>
        <begin position="158"/>
        <end position="387"/>
    </location>
</feature>
<keyword evidence="2" id="KW-0808">Transferase</keyword>
<evidence type="ECO:0008006" key="9">
    <source>
        <dbReference type="Google" id="ProtNLM"/>
    </source>
</evidence>
<evidence type="ECO:0000256" key="3">
    <source>
        <dbReference type="ARBA" id="ARBA00022777"/>
    </source>
</evidence>
<comment type="similarity">
    <text evidence="1">Belongs to the HipA Ser/Thr kinase family.</text>
</comment>
<gene>
    <name evidence="7" type="ORF">B8W66_01920</name>
</gene>
<dbReference type="Pfam" id="PF13657">
    <property type="entry name" value="Couple_hipA"/>
    <property type="match status" value="1"/>
</dbReference>
<keyword evidence="8" id="KW-1185">Reference proteome</keyword>